<accession>A0A6J4QC41</accession>
<organism evidence="2">
    <name type="scientific">uncultured Phycisphaerae bacterium</name>
    <dbReference type="NCBI Taxonomy" id="904963"/>
    <lineage>
        <taxon>Bacteria</taxon>
        <taxon>Pseudomonadati</taxon>
        <taxon>Planctomycetota</taxon>
        <taxon>Phycisphaerae</taxon>
        <taxon>environmental samples</taxon>
    </lineage>
</organism>
<feature type="compositionally biased region" description="Low complexity" evidence="1">
    <location>
        <begin position="89"/>
        <end position="101"/>
    </location>
</feature>
<proteinExistence type="predicted"/>
<sequence>ACPAFQDVPLRGGPLAAHLPRRPQVPPAARALVPVRRGRRGRGRPGQGVPDRLRRHQAVGRPDRQTPRPLLPERDRGAGEPDERGDRQVAVGPHPADAAAAGDDRRPRDLLVELRVPRRV</sequence>
<keyword evidence="2" id="KW-0456">Lyase</keyword>
<dbReference type="EC" id="4.1.2.50" evidence="2"/>
<evidence type="ECO:0000256" key="1">
    <source>
        <dbReference type="SAM" id="MobiDB-lite"/>
    </source>
</evidence>
<feature type="non-terminal residue" evidence="2">
    <location>
        <position position="120"/>
    </location>
</feature>
<feature type="compositionally biased region" description="Basic and acidic residues" evidence="1">
    <location>
        <begin position="102"/>
        <end position="120"/>
    </location>
</feature>
<dbReference type="EMBL" id="CADCUQ010000923">
    <property type="protein sequence ID" value="CAA9438759.1"/>
    <property type="molecule type" value="Genomic_DNA"/>
</dbReference>
<gene>
    <name evidence="2" type="ORF">AVDCRST_MAG64-3995</name>
</gene>
<protein>
    <submittedName>
        <fullName evidence="2">6-carboxy-5,6,7,8-tetrahydropterin synthase</fullName>
        <ecNumber evidence="2">4.1.2.50</ecNumber>
    </submittedName>
</protein>
<feature type="non-terminal residue" evidence="2">
    <location>
        <position position="1"/>
    </location>
</feature>
<feature type="compositionally biased region" description="Basic and acidic residues" evidence="1">
    <location>
        <begin position="61"/>
        <end position="87"/>
    </location>
</feature>
<feature type="region of interest" description="Disordered" evidence="1">
    <location>
        <begin position="1"/>
        <end position="120"/>
    </location>
</feature>
<name>A0A6J4QC41_9BACT</name>
<reference evidence="2" key="1">
    <citation type="submission" date="2020-02" db="EMBL/GenBank/DDBJ databases">
        <authorList>
            <person name="Meier V. D."/>
        </authorList>
    </citation>
    <scope>NUCLEOTIDE SEQUENCE</scope>
    <source>
        <strain evidence="2">AVDCRST_MAG64</strain>
    </source>
</reference>
<dbReference type="GO" id="GO:0070497">
    <property type="term" value="F:6-carboxytetrahydropterin synthase activity"/>
    <property type="evidence" value="ECO:0007669"/>
    <property type="project" value="UniProtKB-EC"/>
</dbReference>
<dbReference type="AlphaFoldDB" id="A0A6J4QC41"/>
<evidence type="ECO:0000313" key="2">
    <source>
        <dbReference type="EMBL" id="CAA9438759.1"/>
    </source>
</evidence>